<dbReference type="RefSeq" id="XP_014569246.1">
    <property type="nucleotide sequence ID" value="XM_014713760.1"/>
</dbReference>
<feature type="region of interest" description="Disordered" evidence="1">
    <location>
        <begin position="1"/>
        <end position="73"/>
    </location>
</feature>
<reference evidence="2 3" key="1">
    <citation type="journal article" date="2011" name="J. Gen. Appl. Microbiol.">
        <title>Draft genome sequencing of the enigmatic basidiomycete Mixia osmundae.</title>
        <authorList>
            <person name="Nishida H."/>
            <person name="Nagatsuka Y."/>
            <person name="Sugiyama J."/>
        </authorList>
    </citation>
    <scope>NUCLEOTIDE SEQUENCE [LARGE SCALE GENOMIC DNA]</scope>
    <source>
        <strain evidence="3">CBS 9802 / IAM 14324 / JCM 22182 / KY 12970</strain>
    </source>
</reference>
<sequence>MIRTIRDCRSSSRRRTSIGRGDDEDDEEGAGGLRAAISKSKQSVEPALKEKDKKKKGRKVAAAEDEESYGPENLIVQEFEPTKSRGKESKGSTNACFSRILRVSSLQMACRAHLLLSRCPHREQDDL</sequence>
<evidence type="ECO:0000256" key="1">
    <source>
        <dbReference type="SAM" id="MobiDB-lite"/>
    </source>
</evidence>
<accession>G7E5X2</accession>
<comment type="caution">
    <text evidence="2">The sequence shown here is derived from an EMBL/GenBank/DDBJ whole genome shotgun (WGS) entry which is preliminary data.</text>
</comment>
<proteinExistence type="predicted"/>
<dbReference type="InParanoid" id="G7E5X2"/>
<protein>
    <submittedName>
        <fullName evidence="2">Uncharacterized protein</fullName>
    </submittedName>
</protein>
<organism evidence="2 3">
    <name type="scientific">Mixia osmundae (strain CBS 9802 / IAM 14324 / JCM 22182 / KY 12970)</name>
    <dbReference type="NCBI Taxonomy" id="764103"/>
    <lineage>
        <taxon>Eukaryota</taxon>
        <taxon>Fungi</taxon>
        <taxon>Dikarya</taxon>
        <taxon>Basidiomycota</taxon>
        <taxon>Pucciniomycotina</taxon>
        <taxon>Mixiomycetes</taxon>
        <taxon>Mixiales</taxon>
        <taxon>Mixiaceae</taxon>
        <taxon>Mixia</taxon>
    </lineage>
</organism>
<gene>
    <name evidence="2" type="primary">Mo04915</name>
    <name evidence="2" type="ORF">E5Q_04915</name>
</gene>
<dbReference type="HOGENOM" id="CLU_1971076_0_0_1"/>
<evidence type="ECO:0000313" key="3">
    <source>
        <dbReference type="Proteomes" id="UP000009131"/>
    </source>
</evidence>
<dbReference type="AlphaFoldDB" id="G7E5X2"/>
<name>G7E5X2_MIXOS</name>
<reference evidence="2 3" key="2">
    <citation type="journal article" date="2012" name="Open Biol.">
        <title>Characteristics of nucleosomes and linker DNA regions on the genome of the basidiomycete Mixia osmundae revealed by mono- and dinucleosome mapping.</title>
        <authorList>
            <person name="Nishida H."/>
            <person name="Kondo S."/>
            <person name="Matsumoto T."/>
            <person name="Suzuki Y."/>
            <person name="Yoshikawa H."/>
            <person name="Taylor T.D."/>
            <person name="Sugiyama J."/>
        </authorList>
    </citation>
    <scope>NUCLEOTIDE SEQUENCE [LARGE SCALE GENOMIC DNA]</scope>
    <source>
        <strain evidence="3">CBS 9802 / IAM 14324 / JCM 22182 / KY 12970</strain>
    </source>
</reference>
<feature type="compositionally biased region" description="Basic and acidic residues" evidence="1">
    <location>
        <begin position="1"/>
        <end position="10"/>
    </location>
</feature>
<keyword evidence="3" id="KW-1185">Reference proteome</keyword>
<dbReference type="Proteomes" id="UP000009131">
    <property type="component" value="Unassembled WGS sequence"/>
</dbReference>
<evidence type="ECO:0000313" key="2">
    <source>
        <dbReference type="EMBL" id="GAA98232.1"/>
    </source>
</evidence>
<dbReference type="EMBL" id="BABT02000150">
    <property type="protein sequence ID" value="GAA98232.1"/>
    <property type="molecule type" value="Genomic_DNA"/>
</dbReference>